<name>A0A1R4ESM2_9MICO</name>
<evidence type="ECO:0000256" key="1">
    <source>
        <dbReference type="SAM" id="Coils"/>
    </source>
</evidence>
<reference evidence="3 4" key="1">
    <citation type="submission" date="2017-02" db="EMBL/GenBank/DDBJ databases">
        <authorList>
            <person name="Peterson S.W."/>
        </authorList>
    </citation>
    <scope>NUCLEOTIDE SEQUENCE [LARGE SCALE GENOMIC DNA]</scope>
    <source>
        <strain evidence="3 4">LMG 22410</strain>
    </source>
</reference>
<evidence type="ECO:0000259" key="2">
    <source>
        <dbReference type="Pfam" id="PF02720"/>
    </source>
</evidence>
<dbReference type="AlphaFoldDB" id="A0A1R4ESM2"/>
<dbReference type="OrthoDB" id="3261064at2"/>
<keyword evidence="1" id="KW-0175">Coiled coil</keyword>
<evidence type="ECO:0000313" key="3">
    <source>
        <dbReference type="EMBL" id="SJM46576.1"/>
    </source>
</evidence>
<sequence>MLDETRIDKLPSELLSTGVFADEHGGFIAGDIAASSVDQALQYWSAKSMLYASMRTLTDLDAAIEQLQANREIVRAQCADLADECAAQQVSGLDTAHENEWQHLTSVLAVNGRKSEMSVSQQLGTAQQRCNELPLTMQAWQDRQIHLGHLMAIERAAETITVESRGEFEAEALPKAAGRTPQQLAPIARRLARKFECASLQKNHAEAFKERAVWVTPADHGMATLNITTSAVLVDAMLDRLRRAYRN</sequence>
<accession>A0A1R4ESM2</accession>
<evidence type="ECO:0000313" key="4">
    <source>
        <dbReference type="Proteomes" id="UP000195787"/>
    </source>
</evidence>
<dbReference type="Proteomes" id="UP000195787">
    <property type="component" value="Unassembled WGS sequence"/>
</dbReference>
<feature type="coiled-coil region" evidence="1">
    <location>
        <begin position="57"/>
        <end position="84"/>
    </location>
</feature>
<proteinExistence type="predicted"/>
<dbReference type="Pfam" id="PF02720">
    <property type="entry name" value="DUF222"/>
    <property type="match status" value="1"/>
</dbReference>
<keyword evidence="4" id="KW-1185">Reference proteome</keyword>
<gene>
    <name evidence="3" type="ORF">CZ674_00585</name>
</gene>
<dbReference type="InterPro" id="IPR003870">
    <property type="entry name" value="DUF222"/>
</dbReference>
<organism evidence="3 4">
    <name type="scientific">Agrococcus casei LMG 22410</name>
    <dbReference type="NCBI Taxonomy" id="1255656"/>
    <lineage>
        <taxon>Bacteria</taxon>
        <taxon>Bacillati</taxon>
        <taxon>Actinomycetota</taxon>
        <taxon>Actinomycetes</taxon>
        <taxon>Micrococcales</taxon>
        <taxon>Microbacteriaceae</taxon>
        <taxon>Agrococcus</taxon>
    </lineage>
</organism>
<dbReference type="RefSeq" id="WP_086990087.1">
    <property type="nucleotide sequence ID" value="NZ_FUHU01000003.1"/>
</dbReference>
<protein>
    <recommendedName>
        <fullName evidence="2">DUF222 domain-containing protein</fullName>
    </recommendedName>
</protein>
<dbReference type="EMBL" id="FUHU01000003">
    <property type="protein sequence ID" value="SJM46576.1"/>
    <property type="molecule type" value="Genomic_DNA"/>
</dbReference>
<dbReference type="GeneID" id="303171707"/>
<feature type="domain" description="DUF222" evidence="2">
    <location>
        <begin position="57"/>
        <end position="240"/>
    </location>
</feature>